<dbReference type="PANTHER" id="PTHR24348:SF22">
    <property type="entry name" value="NON-SPECIFIC SERINE_THREONINE PROTEIN KINASE"/>
    <property type="match status" value="1"/>
</dbReference>
<organism evidence="10 11">
    <name type="scientific">Paramecium primaurelia</name>
    <dbReference type="NCBI Taxonomy" id="5886"/>
    <lineage>
        <taxon>Eukaryota</taxon>
        <taxon>Sar</taxon>
        <taxon>Alveolata</taxon>
        <taxon>Ciliophora</taxon>
        <taxon>Intramacronucleata</taxon>
        <taxon>Oligohymenophorea</taxon>
        <taxon>Peniculida</taxon>
        <taxon>Parameciidae</taxon>
        <taxon>Paramecium</taxon>
    </lineage>
</organism>
<gene>
    <name evidence="10" type="ORF">PPRIM_AZ9-3.1.T0100095</name>
</gene>
<dbReference type="PROSITE" id="PS00018">
    <property type="entry name" value="EF_HAND_1"/>
    <property type="match status" value="1"/>
</dbReference>
<comment type="similarity">
    <text evidence="5">Belongs to the protein kinase superfamily. Ser/Thr protein kinase family. CDPK subfamily.</text>
</comment>
<dbReference type="CDD" id="cd00051">
    <property type="entry name" value="EFh"/>
    <property type="match status" value="1"/>
</dbReference>
<feature type="domain" description="EF-hand" evidence="9">
    <location>
        <begin position="446"/>
        <end position="481"/>
    </location>
</feature>
<dbReference type="PROSITE" id="PS50222">
    <property type="entry name" value="EF_HAND_2"/>
    <property type="match status" value="2"/>
</dbReference>
<evidence type="ECO:0000256" key="7">
    <source>
        <dbReference type="RuleBase" id="RU000304"/>
    </source>
</evidence>
<dbReference type="GO" id="GO:0016020">
    <property type="term" value="C:membrane"/>
    <property type="evidence" value="ECO:0007669"/>
    <property type="project" value="TreeGrafter"/>
</dbReference>
<evidence type="ECO:0000256" key="2">
    <source>
        <dbReference type="ARBA" id="ARBA00022741"/>
    </source>
</evidence>
<dbReference type="Proteomes" id="UP000688137">
    <property type="component" value="Unassembled WGS sequence"/>
</dbReference>
<feature type="domain" description="EF-hand" evidence="9">
    <location>
        <begin position="334"/>
        <end position="369"/>
    </location>
</feature>
<evidence type="ECO:0000313" key="10">
    <source>
        <dbReference type="EMBL" id="CAD8045924.1"/>
    </source>
</evidence>
<dbReference type="PROSITE" id="PS00108">
    <property type="entry name" value="PROTEIN_KINASE_ST"/>
    <property type="match status" value="1"/>
</dbReference>
<dbReference type="InterPro" id="IPR018247">
    <property type="entry name" value="EF_Hand_1_Ca_BS"/>
</dbReference>
<dbReference type="FunFam" id="3.30.200.20:FF:000042">
    <property type="entry name" value="Aurora kinase A"/>
    <property type="match status" value="1"/>
</dbReference>
<dbReference type="PROSITE" id="PS50011">
    <property type="entry name" value="PROTEIN_KINASE_DOM"/>
    <property type="match status" value="1"/>
</dbReference>
<dbReference type="InterPro" id="IPR002048">
    <property type="entry name" value="EF_hand_dom"/>
</dbReference>
<evidence type="ECO:0000259" key="9">
    <source>
        <dbReference type="PROSITE" id="PS50222"/>
    </source>
</evidence>
<dbReference type="GO" id="GO:0005776">
    <property type="term" value="C:autophagosome"/>
    <property type="evidence" value="ECO:0007669"/>
    <property type="project" value="TreeGrafter"/>
</dbReference>
<proteinExistence type="inferred from homology"/>
<dbReference type="PANTHER" id="PTHR24348">
    <property type="entry name" value="SERINE/THREONINE-PROTEIN KINASE UNC-51-RELATED"/>
    <property type="match status" value="1"/>
</dbReference>
<keyword evidence="3" id="KW-0418">Kinase</keyword>
<dbReference type="GO" id="GO:0004674">
    <property type="term" value="F:protein serine/threonine kinase activity"/>
    <property type="evidence" value="ECO:0007669"/>
    <property type="project" value="UniProtKB-KW"/>
</dbReference>
<evidence type="ECO:0000259" key="8">
    <source>
        <dbReference type="PROSITE" id="PS50011"/>
    </source>
</evidence>
<dbReference type="GO" id="GO:0000045">
    <property type="term" value="P:autophagosome assembly"/>
    <property type="evidence" value="ECO:0007669"/>
    <property type="project" value="TreeGrafter"/>
</dbReference>
<dbReference type="PROSITE" id="PS00107">
    <property type="entry name" value="PROTEIN_KINASE_ATP"/>
    <property type="match status" value="1"/>
</dbReference>
<dbReference type="GO" id="GO:0005829">
    <property type="term" value="C:cytosol"/>
    <property type="evidence" value="ECO:0007669"/>
    <property type="project" value="TreeGrafter"/>
</dbReference>
<evidence type="ECO:0000256" key="4">
    <source>
        <dbReference type="ARBA" id="ARBA00022840"/>
    </source>
</evidence>
<dbReference type="GO" id="GO:0010506">
    <property type="term" value="P:regulation of autophagy"/>
    <property type="evidence" value="ECO:0007669"/>
    <property type="project" value="InterPro"/>
</dbReference>
<dbReference type="GO" id="GO:0005509">
    <property type="term" value="F:calcium ion binding"/>
    <property type="evidence" value="ECO:0007669"/>
    <property type="project" value="InterPro"/>
</dbReference>
<comment type="caution">
    <text evidence="10">The sequence shown here is derived from an EMBL/GenBank/DDBJ whole genome shotgun (WGS) entry which is preliminary data.</text>
</comment>
<dbReference type="InterPro" id="IPR045269">
    <property type="entry name" value="Atg1-like"/>
</dbReference>
<keyword evidence="2 6" id="KW-0547">Nucleotide-binding</keyword>
<reference evidence="10" key="1">
    <citation type="submission" date="2021-01" db="EMBL/GenBank/DDBJ databases">
        <authorList>
            <consortium name="Genoscope - CEA"/>
            <person name="William W."/>
        </authorList>
    </citation>
    <scope>NUCLEOTIDE SEQUENCE</scope>
</reference>
<keyword evidence="11" id="KW-1185">Reference proteome</keyword>
<evidence type="ECO:0008006" key="12">
    <source>
        <dbReference type="Google" id="ProtNLM"/>
    </source>
</evidence>
<name>A0A8S1JTC9_PARPR</name>
<dbReference type="GO" id="GO:0000407">
    <property type="term" value="C:phagophore assembly site"/>
    <property type="evidence" value="ECO:0007669"/>
    <property type="project" value="TreeGrafter"/>
</dbReference>
<dbReference type="Pfam" id="PF00069">
    <property type="entry name" value="Pkinase"/>
    <property type="match status" value="1"/>
</dbReference>
<dbReference type="OMA" id="CEQKELY"/>
<protein>
    <recommendedName>
        <fullName evidence="12">Calcium-dependent protein kinase</fullName>
    </recommendedName>
</protein>
<feature type="domain" description="Protein kinase" evidence="8">
    <location>
        <begin position="11"/>
        <end position="267"/>
    </location>
</feature>
<keyword evidence="4 6" id="KW-0067">ATP-binding</keyword>
<evidence type="ECO:0000256" key="5">
    <source>
        <dbReference type="ARBA" id="ARBA00024334"/>
    </source>
</evidence>
<dbReference type="GO" id="GO:0005524">
    <property type="term" value="F:ATP binding"/>
    <property type="evidence" value="ECO:0007669"/>
    <property type="project" value="UniProtKB-UniRule"/>
</dbReference>
<evidence type="ECO:0000313" key="11">
    <source>
        <dbReference type="Proteomes" id="UP000688137"/>
    </source>
</evidence>
<dbReference type="SMART" id="SM00220">
    <property type="entry name" value="S_TKc"/>
    <property type="match status" value="1"/>
</dbReference>
<sequence length="482" mass="56358">MTQKNIDHYSFNTKDVLGSGSFGTVFKAMDLKNCKYVALKMISKDKLLRDQNANNGVMSEIKIMKKLNNKNIVQLIDVLETSNNYYIIQEICESGDLAKYLKQYSFVNEKLALKIMTEILQGFIELIKFGIIHRDLKPANILIHQNTYKIADFGFAKIVDNFAQQLFYSQVGTPLYMSPQILKNEKYSTKCDVWSFGFLFYEILYGRTPWVASSIPQLVKNINTQPLKFYDQINQVSDNVKDLISKCLVIQENERYSWYDIFGHPLFSAQFQQTPNLQQICEQKELYIANSLREMLGAKQISINQIFEELSQNQDGIILQDILKELLKAIDTELEDFEIQFIFNSIDEDQNGQITCQEFYNWMIKHDIINDLQVRRASNTINGPQQIQQQQCQNKKDIKTIIYNLISAIQQENENLVELFYKFVKSSENMSQHDFAELLLYYDDSLCEDEILSTFSVFDLDEKNEITLQQFKYILEQDIDDY</sequence>
<dbReference type="InterPro" id="IPR000719">
    <property type="entry name" value="Prot_kinase_dom"/>
</dbReference>
<keyword evidence="7" id="KW-0723">Serine/threonine-protein kinase</keyword>
<evidence type="ECO:0000256" key="3">
    <source>
        <dbReference type="ARBA" id="ARBA00022777"/>
    </source>
</evidence>
<dbReference type="SMART" id="SM00054">
    <property type="entry name" value="EFh"/>
    <property type="match status" value="3"/>
</dbReference>
<keyword evidence="1" id="KW-0808">Transferase</keyword>
<dbReference type="AlphaFoldDB" id="A0A8S1JTC9"/>
<evidence type="ECO:0000256" key="6">
    <source>
        <dbReference type="PROSITE-ProRule" id="PRU10141"/>
    </source>
</evidence>
<evidence type="ECO:0000256" key="1">
    <source>
        <dbReference type="ARBA" id="ARBA00022679"/>
    </source>
</evidence>
<accession>A0A8S1JTC9</accession>
<feature type="binding site" evidence="6">
    <location>
        <position position="40"/>
    </location>
    <ligand>
        <name>ATP</name>
        <dbReference type="ChEBI" id="CHEBI:30616"/>
    </ligand>
</feature>
<dbReference type="InterPro" id="IPR017441">
    <property type="entry name" value="Protein_kinase_ATP_BS"/>
</dbReference>
<dbReference type="InterPro" id="IPR008271">
    <property type="entry name" value="Ser/Thr_kinase_AS"/>
</dbReference>
<dbReference type="EMBL" id="CAJJDM010000007">
    <property type="protein sequence ID" value="CAD8045924.1"/>
    <property type="molecule type" value="Genomic_DNA"/>
</dbReference>
<dbReference type="Pfam" id="PF13499">
    <property type="entry name" value="EF-hand_7"/>
    <property type="match status" value="1"/>
</dbReference>
<dbReference type="FunFam" id="1.10.510.10:FF:000771">
    <property type="entry name" value="Uncharacterized protein"/>
    <property type="match status" value="1"/>
</dbReference>